<dbReference type="AlphaFoldDB" id="A0A7I8KU67"/>
<keyword evidence="2" id="KW-1185">Reference proteome</keyword>
<proteinExistence type="predicted"/>
<name>A0A7I8KU67_SPIIN</name>
<evidence type="ECO:0000313" key="1">
    <source>
        <dbReference type="EMBL" id="CAA7400638.1"/>
    </source>
</evidence>
<gene>
    <name evidence="1" type="ORF">SI8410_08011316</name>
</gene>
<dbReference type="EMBL" id="LR746271">
    <property type="protein sequence ID" value="CAA7400638.1"/>
    <property type="molecule type" value="Genomic_DNA"/>
</dbReference>
<sequence>MGRQIISGGCHPVERSWMEVGRVLENFILRSVQQEEALHCIWYALKRWRLVSRQIILFPMMACSSINQR</sequence>
<organism evidence="1 2">
    <name type="scientific">Spirodela intermedia</name>
    <name type="common">Intermediate duckweed</name>
    <dbReference type="NCBI Taxonomy" id="51605"/>
    <lineage>
        <taxon>Eukaryota</taxon>
        <taxon>Viridiplantae</taxon>
        <taxon>Streptophyta</taxon>
        <taxon>Embryophyta</taxon>
        <taxon>Tracheophyta</taxon>
        <taxon>Spermatophyta</taxon>
        <taxon>Magnoliopsida</taxon>
        <taxon>Liliopsida</taxon>
        <taxon>Araceae</taxon>
        <taxon>Lemnoideae</taxon>
        <taxon>Spirodela</taxon>
    </lineage>
</organism>
<protein>
    <submittedName>
        <fullName evidence="1">Uncharacterized protein</fullName>
    </submittedName>
</protein>
<reference evidence="1" key="1">
    <citation type="submission" date="2020-02" db="EMBL/GenBank/DDBJ databases">
        <authorList>
            <person name="Scholz U."/>
            <person name="Mascher M."/>
            <person name="Fiebig A."/>
        </authorList>
    </citation>
    <scope>NUCLEOTIDE SEQUENCE</scope>
</reference>
<accession>A0A7I8KU67</accession>
<dbReference type="Proteomes" id="UP000663760">
    <property type="component" value="Chromosome 8"/>
</dbReference>
<evidence type="ECO:0000313" key="2">
    <source>
        <dbReference type="Proteomes" id="UP000663760"/>
    </source>
</evidence>